<evidence type="ECO:0000313" key="2">
    <source>
        <dbReference type="Proteomes" id="UP000801492"/>
    </source>
</evidence>
<name>A0A8K0CPC8_IGNLU</name>
<protein>
    <submittedName>
        <fullName evidence="1">Uncharacterized protein</fullName>
    </submittedName>
</protein>
<reference evidence="1" key="1">
    <citation type="submission" date="2019-08" db="EMBL/GenBank/DDBJ databases">
        <title>The genome of the North American firefly Photinus pyralis.</title>
        <authorList>
            <consortium name="Photinus pyralis genome working group"/>
            <person name="Fallon T.R."/>
            <person name="Sander Lower S.E."/>
            <person name="Weng J.-K."/>
        </authorList>
    </citation>
    <scope>NUCLEOTIDE SEQUENCE</scope>
    <source>
        <strain evidence="1">TRF0915ILg1</strain>
        <tissue evidence="1">Whole body</tissue>
    </source>
</reference>
<comment type="caution">
    <text evidence="1">The sequence shown here is derived from an EMBL/GenBank/DDBJ whole genome shotgun (WGS) entry which is preliminary data.</text>
</comment>
<keyword evidence="2" id="KW-1185">Reference proteome</keyword>
<evidence type="ECO:0000313" key="1">
    <source>
        <dbReference type="EMBL" id="KAF2890149.1"/>
    </source>
</evidence>
<feature type="non-terminal residue" evidence="1">
    <location>
        <position position="145"/>
    </location>
</feature>
<dbReference type="PANTHER" id="PTHR47331">
    <property type="entry name" value="PHD-TYPE DOMAIN-CONTAINING PROTEIN"/>
    <property type="match status" value="1"/>
</dbReference>
<gene>
    <name evidence="1" type="ORF">ILUMI_16024</name>
</gene>
<dbReference type="AlphaFoldDB" id="A0A8K0CPC8"/>
<accession>A0A8K0CPC8</accession>
<proteinExistence type="predicted"/>
<dbReference type="Proteomes" id="UP000801492">
    <property type="component" value="Unassembled WGS sequence"/>
</dbReference>
<sequence>REKSLITSELDKANKVFIRLAQFQNFSSEINLLESGLQLKGNLIKLLPCLDSDLLLRVGGRLRHPDLSRTAKHPYLIKGNHPLIKLIMKHEHENIEIHGLKQQSEENLADIMQKVTYKLQIEEFKIEEIESIHRLPSKNTTKPNP</sequence>
<dbReference type="EMBL" id="VTPC01057421">
    <property type="protein sequence ID" value="KAF2890149.1"/>
    <property type="molecule type" value="Genomic_DNA"/>
</dbReference>
<organism evidence="1 2">
    <name type="scientific">Ignelater luminosus</name>
    <name type="common">Cucubano</name>
    <name type="synonym">Pyrophorus luminosus</name>
    <dbReference type="NCBI Taxonomy" id="2038154"/>
    <lineage>
        <taxon>Eukaryota</taxon>
        <taxon>Metazoa</taxon>
        <taxon>Ecdysozoa</taxon>
        <taxon>Arthropoda</taxon>
        <taxon>Hexapoda</taxon>
        <taxon>Insecta</taxon>
        <taxon>Pterygota</taxon>
        <taxon>Neoptera</taxon>
        <taxon>Endopterygota</taxon>
        <taxon>Coleoptera</taxon>
        <taxon>Polyphaga</taxon>
        <taxon>Elateriformia</taxon>
        <taxon>Elateroidea</taxon>
        <taxon>Elateridae</taxon>
        <taxon>Agrypninae</taxon>
        <taxon>Pyrophorini</taxon>
        <taxon>Ignelater</taxon>
    </lineage>
</organism>
<feature type="non-terminal residue" evidence="1">
    <location>
        <position position="1"/>
    </location>
</feature>
<dbReference type="PANTHER" id="PTHR47331:SF2">
    <property type="match status" value="1"/>
</dbReference>